<organism evidence="1 2">
    <name type="scientific">Araneus ventricosus</name>
    <name type="common">Orbweaver spider</name>
    <name type="synonym">Epeira ventricosa</name>
    <dbReference type="NCBI Taxonomy" id="182803"/>
    <lineage>
        <taxon>Eukaryota</taxon>
        <taxon>Metazoa</taxon>
        <taxon>Ecdysozoa</taxon>
        <taxon>Arthropoda</taxon>
        <taxon>Chelicerata</taxon>
        <taxon>Arachnida</taxon>
        <taxon>Araneae</taxon>
        <taxon>Araneomorphae</taxon>
        <taxon>Entelegynae</taxon>
        <taxon>Araneoidea</taxon>
        <taxon>Araneidae</taxon>
        <taxon>Araneus</taxon>
    </lineage>
</organism>
<reference evidence="1 2" key="1">
    <citation type="journal article" date="2019" name="Sci. Rep.">
        <title>Orb-weaving spider Araneus ventricosus genome elucidates the spidroin gene catalogue.</title>
        <authorList>
            <person name="Kono N."/>
            <person name="Nakamura H."/>
            <person name="Ohtoshi R."/>
            <person name="Moran D.A.P."/>
            <person name="Shinohara A."/>
            <person name="Yoshida Y."/>
            <person name="Fujiwara M."/>
            <person name="Mori M."/>
            <person name="Tomita M."/>
            <person name="Arakawa K."/>
        </authorList>
    </citation>
    <scope>NUCLEOTIDE SEQUENCE [LARGE SCALE GENOMIC DNA]</scope>
</reference>
<dbReference type="EMBL" id="BGPR01004579">
    <property type="protein sequence ID" value="GBN01076.1"/>
    <property type="molecule type" value="Genomic_DNA"/>
</dbReference>
<protein>
    <submittedName>
        <fullName evidence="1">Uncharacterized protein</fullName>
    </submittedName>
</protein>
<proteinExistence type="predicted"/>
<evidence type="ECO:0000313" key="1">
    <source>
        <dbReference type="EMBL" id="GBN01076.1"/>
    </source>
</evidence>
<accession>A0A4Y2KH57</accession>
<dbReference type="AlphaFoldDB" id="A0A4Y2KH57"/>
<dbReference type="Proteomes" id="UP000499080">
    <property type="component" value="Unassembled WGS sequence"/>
</dbReference>
<gene>
    <name evidence="1" type="ORF">AVEN_3629_1</name>
</gene>
<comment type="caution">
    <text evidence="1">The sequence shown here is derived from an EMBL/GenBank/DDBJ whole genome shotgun (WGS) entry which is preliminary data.</text>
</comment>
<sequence>MLLQRTGEVLCSLPGGGFDSFPSILADSKPKGPVWSNVSLRQNFSSKQADYVYTREKDFFDYLFNREHLLSTQKGLVSRKKSQLEGQEYKWEKERCRHCCNLISNSGD</sequence>
<name>A0A4Y2KH57_ARAVE</name>
<evidence type="ECO:0000313" key="2">
    <source>
        <dbReference type="Proteomes" id="UP000499080"/>
    </source>
</evidence>
<keyword evidence="2" id="KW-1185">Reference proteome</keyword>